<dbReference type="AlphaFoldDB" id="A0A1D8NDM4"/>
<dbReference type="GeneID" id="94583265"/>
<evidence type="ECO:0000313" key="1">
    <source>
        <dbReference type="EMBL" id="AOW03743.1"/>
    </source>
</evidence>
<protein>
    <submittedName>
        <fullName evidence="1">Uncharacterized protein</fullName>
    </submittedName>
</protein>
<evidence type="ECO:0000313" key="2">
    <source>
        <dbReference type="Proteomes" id="UP000182444"/>
    </source>
</evidence>
<reference evidence="1 2" key="1">
    <citation type="journal article" date="2016" name="PLoS ONE">
        <title>Sequence Assembly of Yarrowia lipolytica Strain W29/CLIB89 Shows Transposable Element Diversity.</title>
        <authorList>
            <person name="Magnan C."/>
            <person name="Yu J."/>
            <person name="Chang I."/>
            <person name="Jahn E."/>
            <person name="Kanomata Y."/>
            <person name="Wu J."/>
            <person name="Zeller M."/>
            <person name="Oakes M."/>
            <person name="Baldi P."/>
            <person name="Sandmeyer S."/>
        </authorList>
    </citation>
    <scope>NUCLEOTIDE SEQUENCE [LARGE SCALE GENOMIC DNA]</scope>
    <source>
        <strain evidence="2">CLIB89(W29)</strain>
    </source>
</reference>
<name>A0A1D8NDM4_YARLL</name>
<sequence>MPNASVVRIAQLSTWWFIVQAQLSTYFFRRLSLAIAIAWLIKRASQRRRFSLGALGRMSIGFYFRRFNFTCITETQGEFVDGARPKKRLGEDYE</sequence>
<dbReference type="Proteomes" id="UP000182444">
    <property type="component" value="Chromosome 1D"/>
</dbReference>
<proteinExistence type="predicted"/>
<dbReference type="EMBL" id="CP017556">
    <property type="protein sequence ID" value="AOW03743.1"/>
    <property type="molecule type" value="Genomic_DNA"/>
</dbReference>
<gene>
    <name evidence="1" type="ORF">YALI1_D09923g</name>
</gene>
<dbReference type="RefSeq" id="XP_068138751.1">
    <property type="nucleotide sequence ID" value="XM_068282650.1"/>
</dbReference>
<dbReference type="VEuPathDB" id="FungiDB:YALI1_D09923g"/>
<accession>A0A1D8NDM4</accession>
<organism evidence="1 2">
    <name type="scientific">Yarrowia lipolytica</name>
    <name type="common">Candida lipolytica</name>
    <dbReference type="NCBI Taxonomy" id="4952"/>
    <lineage>
        <taxon>Eukaryota</taxon>
        <taxon>Fungi</taxon>
        <taxon>Dikarya</taxon>
        <taxon>Ascomycota</taxon>
        <taxon>Saccharomycotina</taxon>
        <taxon>Dipodascomycetes</taxon>
        <taxon>Dipodascales</taxon>
        <taxon>Dipodascales incertae sedis</taxon>
        <taxon>Yarrowia</taxon>
    </lineage>
</organism>